<evidence type="ECO:0000313" key="1">
    <source>
        <dbReference type="Proteomes" id="UP000887574"/>
    </source>
</evidence>
<dbReference type="AlphaFoldDB" id="A0A915D4W7"/>
<name>A0A915D4W7_9BILA</name>
<protein>
    <submittedName>
        <fullName evidence="2">Saposin B-type domain-containing protein</fullName>
    </submittedName>
</protein>
<keyword evidence="1" id="KW-1185">Reference proteome</keyword>
<dbReference type="Proteomes" id="UP000887574">
    <property type="component" value="Unplaced"/>
</dbReference>
<accession>A0A915D4W7</accession>
<sequence>MTTPRPSPFVPTTTAATIPINIDCDEDRTLTNCDKEMALLHSGIADRIGCYACIGLVEVANTLKGTLISALRSQLAVFCESTIFLAASCLKLLDNGIDRLVRV</sequence>
<proteinExistence type="predicted"/>
<organism evidence="1 2">
    <name type="scientific">Ditylenchus dipsaci</name>
    <dbReference type="NCBI Taxonomy" id="166011"/>
    <lineage>
        <taxon>Eukaryota</taxon>
        <taxon>Metazoa</taxon>
        <taxon>Ecdysozoa</taxon>
        <taxon>Nematoda</taxon>
        <taxon>Chromadorea</taxon>
        <taxon>Rhabditida</taxon>
        <taxon>Tylenchina</taxon>
        <taxon>Tylenchomorpha</taxon>
        <taxon>Sphaerularioidea</taxon>
        <taxon>Anguinidae</taxon>
        <taxon>Anguininae</taxon>
        <taxon>Ditylenchus</taxon>
    </lineage>
</organism>
<reference evidence="2" key="1">
    <citation type="submission" date="2022-11" db="UniProtKB">
        <authorList>
            <consortium name="WormBaseParasite"/>
        </authorList>
    </citation>
    <scope>IDENTIFICATION</scope>
</reference>
<dbReference type="WBParaSite" id="jg15424">
    <property type="protein sequence ID" value="jg15424"/>
    <property type="gene ID" value="jg15424"/>
</dbReference>
<evidence type="ECO:0000313" key="2">
    <source>
        <dbReference type="WBParaSite" id="jg15424"/>
    </source>
</evidence>